<feature type="domain" description="Major facilitator superfamily (MFS) profile" evidence="9">
    <location>
        <begin position="1"/>
        <end position="438"/>
    </location>
</feature>
<feature type="transmembrane region" description="Helical" evidence="8">
    <location>
        <begin position="249"/>
        <end position="274"/>
    </location>
</feature>
<dbReference type="PRINTS" id="PR01036">
    <property type="entry name" value="TCRTETB"/>
</dbReference>
<dbReference type="NCBIfam" id="TIGR00711">
    <property type="entry name" value="efflux_EmrB"/>
    <property type="match status" value="1"/>
</dbReference>
<evidence type="ECO:0000256" key="7">
    <source>
        <dbReference type="ARBA" id="ARBA00023251"/>
    </source>
</evidence>
<evidence type="ECO:0000313" key="10">
    <source>
        <dbReference type="EMBL" id="NEC21474.1"/>
    </source>
</evidence>
<dbReference type="Proteomes" id="UP000469670">
    <property type="component" value="Unassembled WGS sequence"/>
</dbReference>
<organism evidence="10 11">
    <name type="scientific">Streptomyces parvus</name>
    <dbReference type="NCBI Taxonomy" id="66428"/>
    <lineage>
        <taxon>Bacteria</taxon>
        <taxon>Bacillati</taxon>
        <taxon>Actinomycetota</taxon>
        <taxon>Actinomycetes</taxon>
        <taxon>Kitasatosporales</taxon>
        <taxon>Streptomycetaceae</taxon>
        <taxon>Streptomyces</taxon>
    </lineage>
</organism>
<dbReference type="PANTHER" id="PTHR42718:SF42">
    <property type="entry name" value="EXPORT PROTEIN"/>
    <property type="match status" value="1"/>
</dbReference>
<feature type="transmembrane region" description="Helical" evidence="8">
    <location>
        <begin position="347"/>
        <end position="366"/>
    </location>
</feature>
<feature type="transmembrane region" description="Helical" evidence="8">
    <location>
        <begin position="387"/>
        <end position="404"/>
    </location>
</feature>
<feature type="transmembrane region" description="Helical" evidence="8">
    <location>
        <begin position="210"/>
        <end position="229"/>
    </location>
</feature>
<feature type="transmembrane region" description="Helical" evidence="8">
    <location>
        <begin position="82"/>
        <end position="104"/>
    </location>
</feature>
<protein>
    <submittedName>
        <fullName evidence="10">DHA2 family efflux MFS transporter permease subunit</fullName>
    </submittedName>
</protein>
<accession>A0A7K3S1U1</accession>
<keyword evidence="3" id="KW-1003">Cell membrane</keyword>
<dbReference type="Pfam" id="PF07690">
    <property type="entry name" value="MFS_1"/>
    <property type="match status" value="1"/>
</dbReference>
<dbReference type="InterPro" id="IPR020846">
    <property type="entry name" value="MFS_dom"/>
</dbReference>
<evidence type="ECO:0000256" key="8">
    <source>
        <dbReference type="SAM" id="Phobius"/>
    </source>
</evidence>
<dbReference type="Gene3D" id="1.20.1720.10">
    <property type="entry name" value="Multidrug resistance protein D"/>
    <property type="match status" value="1"/>
</dbReference>
<feature type="transmembrane region" description="Helical" evidence="8">
    <location>
        <begin position="178"/>
        <end position="198"/>
    </location>
</feature>
<feature type="transmembrane region" description="Helical" evidence="8">
    <location>
        <begin position="27"/>
        <end position="45"/>
    </location>
</feature>
<evidence type="ECO:0000256" key="1">
    <source>
        <dbReference type="ARBA" id="ARBA00004651"/>
    </source>
</evidence>
<evidence type="ECO:0000256" key="2">
    <source>
        <dbReference type="ARBA" id="ARBA00022448"/>
    </source>
</evidence>
<dbReference type="InterPro" id="IPR036259">
    <property type="entry name" value="MFS_trans_sf"/>
</dbReference>
<dbReference type="InterPro" id="IPR011701">
    <property type="entry name" value="MFS"/>
</dbReference>
<comment type="subcellular location">
    <subcellularLocation>
        <location evidence="1">Cell membrane</location>
        <topology evidence="1">Multi-pass membrane protein</topology>
    </subcellularLocation>
</comment>
<evidence type="ECO:0000313" key="11">
    <source>
        <dbReference type="Proteomes" id="UP000469670"/>
    </source>
</evidence>
<dbReference type="InterPro" id="IPR004638">
    <property type="entry name" value="EmrB-like"/>
</dbReference>
<evidence type="ECO:0000259" key="9">
    <source>
        <dbReference type="PROSITE" id="PS50850"/>
    </source>
</evidence>
<evidence type="ECO:0000256" key="3">
    <source>
        <dbReference type="ARBA" id="ARBA00022475"/>
    </source>
</evidence>
<dbReference type="GO" id="GO:0046677">
    <property type="term" value="P:response to antibiotic"/>
    <property type="evidence" value="ECO:0007669"/>
    <property type="project" value="UniProtKB-KW"/>
</dbReference>
<feature type="transmembrane region" description="Helical" evidence="8">
    <location>
        <begin position="147"/>
        <end position="166"/>
    </location>
</feature>
<dbReference type="Gene3D" id="1.20.1250.20">
    <property type="entry name" value="MFS general substrate transporter like domains"/>
    <property type="match status" value="1"/>
</dbReference>
<dbReference type="GO" id="GO:0005886">
    <property type="term" value="C:plasma membrane"/>
    <property type="evidence" value="ECO:0007669"/>
    <property type="project" value="UniProtKB-SubCell"/>
</dbReference>
<dbReference type="PANTHER" id="PTHR42718">
    <property type="entry name" value="MAJOR FACILITATOR SUPERFAMILY MULTIDRUG TRANSPORTER MFSC"/>
    <property type="match status" value="1"/>
</dbReference>
<evidence type="ECO:0000256" key="4">
    <source>
        <dbReference type="ARBA" id="ARBA00022692"/>
    </source>
</evidence>
<dbReference type="PROSITE" id="PS50850">
    <property type="entry name" value="MFS"/>
    <property type="match status" value="1"/>
</dbReference>
<keyword evidence="4 8" id="KW-0812">Transmembrane</keyword>
<dbReference type="CDD" id="cd17321">
    <property type="entry name" value="MFS_MMR_MDR_like"/>
    <property type="match status" value="1"/>
</dbReference>
<dbReference type="GO" id="GO:0022857">
    <property type="term" value="F:transmembrane transporter activity"/>
    <property type="evidence" value="ECO:0007669"/>
    <property type="project" value="InterPro"/>
</dbReference>
<gene>
    <name evidence="10" type="ORF">G3I50_24975</name>
</gene>
<keyword evidence="7" id="KW-0046">Antibiotic resistance</keyword>
<feature type="transmembrane region" description="Helical" evidence="8">
    <location>
        <begin position="57"/>
        <end position="76"/>
    </location>
</feature>
<dbReference type="EMBL" id="JAAGMP010001097">
    <property type="protein sequence ID" value="NEC21474.1"/>
    <property type="molecule type" value="Genomic_DNA"/>
</dbReference>
<feature type="transmembrane region" description="Helical" evidence="8">
    <location>
        <begin position="280"/>
        <end position="303"/>
    </location>
</feature>
<name>A0A7K3S1U1_9ACTN</name>
<dbReference type="AlphaFoldDB" id="A0A7K3S1U1"/>
<comment type="caution">
    <text evidence="10">The sequence shown here is derived from an EMBL/GenBank/DDBJ whole genome shotgun (WGS) entry which is preliminary data.</text>
</comment>
<keyword evidence="6 8" id="KW-0472">Membrane</keyword>
<sequence length="442" mass="44873">MICLDATIVNVAVPGIRASLGASLNEAVWVNSAYALCYAVPLIVSGRLGDRYGPKRILLTGLTGFTAASLACALAPGTSVLIAARAVQGLAAALIAPQTMSMIVHMFPADRRGRALGVWGAVGGAAMAAGPVIGGLLISWAGWRGVFLVNIPVAITGWITTARLLPDWRPARDHRLDLWGIALSALGLTALVFGVQSGEAYDWGRVAGPVTIPSILTFGILCLGVFVGWQHRDTREPLMPLRLFHSGNFSAATTAGGAMGAAMGGLFLPLMIYLQSDLGYSPLAAGAATVPMFALSSVCAHLAGKWSDTTSPRAIAALGFALLILGTGSLALLLHPGVGIRVLMPSLLVAGIGVGLVSAPLAGIATRTLEPSLVGAASGVFNTTRQLGGALGSAATGVLLQAHVGDTPTTATQAAMAFPVAMLLIGLACCATVRAASTTEAA</sequence>
<evidence type="ECO:0000256" key="6">
    <source>
        <dbReference type="ARBA" id="ARBA00023136"/>
    </source>
</evidence>
<dbReference type="SUPFAM" id="SSF103473">
    <property type="entry name" value="MFS general substrate transporter"/>
    <property type="match status" value="1"/>
</dbReference>
<keyword evidence="5 8" id="KW-1133">Transmembrane helix</keyword>
<keyword evidence="2" id="KW-0813">Transport</keyword>
<reference evidence="10 11" key="1">
    <citation type="submission" date="2020-01" db="EMBL/GenBank/DDBJ databases">
        <title>Insect and environment-associated Actinomycetes.</title>
        <authorList>
            <person name="Currrie C."/>
            <person name="Chevrette M."/>
            <person name="Carlson C."/>
            <person name="Stubbendieck R."/>
            <person name="Wendt-Pienkowski E."/>
        </authorList>
    </citation>
    <scope>NUCLEOTIDE SEQUENCE [LARGE SCALE GENOMIC DNA]</scope>
    <source>
        <strain evidence="10 11">SID7590</strain>
    </source>
</reference>
<feature type="transmembrane region" description="Helical" evidence="8">
    <location>
        <begin position="116"/>
        <end position="141"/>
    </location>
</feature>
<proteinExistence type="predicted"/>
<feature type="transmembrane region" description="Helical" evidence="8">
    <location>
        <begin position="315"/>
        <end position="335"/>
    </location>
</feature>
<evidence type="ECO:0000256" key="5">
    <source>
        <dbReference type="ARBA" id="ARBA00022989"/>
    </source>
</evidence>
<feature type="transmembrane region" description="Helical" evidence="8">
    <location>
        <begin position="416"/>
        <end position="436"/>
    </location>
</feature>